<dbReference type="InterPro" id="IPR034660">
    <property type="entry name" value="DinB/YfiT-like"/>
</dbReference>
<dbReference type="RefSeq" id="WP_139115044.1">
    <property type="nucleotide sequence ID" value="NZ_FMAH01000009.1"/>
</dbReference>
<dbReference type="OrthoDB" id="338237at2"/>
<dbReference type="STRING" id="411945.GA0061102_100912"/>
<gene>
    <name evidence="1" type="ORF">GA0061102_100912</name>
</gene>
<keyword evidence="2" id="KW-1185">Reference proteome</keyword>
<evidence type="ECO:0000313" key="1">
    <source>
        <dbReference type="EMBL" id="SCB22980.1"/>
    </source>
</evidence>
<evidence type="ECO:0000313" key="2">
    <source>
        <dbReference type="Proteomes" id="UP000199435"/>
    </source>
</evidence>
<dbReference type="AlphaFoldDB" id="A0A1C3V5A5"/>
<sequence>MFSMYRFSAPVFQRSLTNLSTYLDKIEAYAAEKGLCCSQFPDK</sequence>
<dbReference type="EMBL" id="FMAH01000009">
    <property type="protein sequence ID" value="SCB22980.1"/>
    <property type="molecule type" value="Genomic_DNA"/>
</dbReference>
<accession>A0A1C3V5A5</accession>
<proteinExistence type="predicted"/>
<reference evidence="2" key="1">
    <citation type="submission" date="2016-08" db="EMBL/GenBank/DDBJ databases">
        <authorList>
            <person name="Varghese N."/>
            <person name="Submissions Spin"/>
        </authorList>
    </citation>
    <scope>NUCLEOTIDE SEQUENCE [LARGE SCALE GENOMIC DNA]</scope>
    <source>
        <strain evidence="2">HAMBI 2971</strain>
    </source>
</reference>
<protein>
    <submittedName>
        <fullName evidence="1">Uncharacterized protein</fullName>
    </submittedName>
</protein>
<organism evidence="1 2">
    <name type="scientific">Rhizobium miluonense</name>
    <dbReference type="NCBI Taxonomy" id="411945"/>
    <lineage>
        <taxon>Bacteria</taxon>
        <taxon>Pseudomonadati</taxon>
        <taxon>Pseudomonadota</taxon>
        <taxon>Alphaproteobacteria</taxon>
        <taxon>Hyphomicrobiales</taxon>
        <taxon>Rhizobiaceae</taxon>
        <taxon>Rhizobium/Agrobacterium group</taxon>
        <taxon>Rhizobium</taxon>
    </lineage>
</organism>
<dbReference type="Proteomes" id="UP000199435">
    <property type="component" value="Unassembled WGS sequence"/>
</dbReference>
<name>A0A1C3V5A5_9HYPH</name>
<dbReference type="SUPFAM" id="SSF109854">
    <property type="entry name" value="DinB/YfiT-like putative metalloenzymes"/>
    <property type="match status" value="1"/>
</dbReference>